<protein>
    <submittedName>
        <fullName evidence="1">Chromosome 3, complete genome</fullName>
    </submittedName>
</protein>
<dbReference type="AlphaFoldDB" id="A0A098E1E6"/>
<dbReference type="VEuPathDB" id="FungiDB:FGRAMPH1_01G16893"/>
<reference evidence="2 3" key="2">
    <citation type="journal article" date="2010" name="Nature">
        <title>Comparative genomics reveals mobile pathogenicity chromosomes in Fusarium.</title>
        <authorList>
            <person name="Ma L.J."/>
            <person name="van der Does H.C."/>
            <person name="Borkovich K.A."/>
            <person name="Coleman J.J."/>
            <person name="Daboussi M.J."/>
            <person name="Di Pietro A."/>
            <person name="Dufresne M."/>
            <person name="Freitag M."/>
            <person name="Grabherr M."/>
            <person name="Henrissat B."/>
            <person name="Houterman P.M."/>
            <person name="Kang S."/>
            <person name="Shim W.B."/>
            <person name="Woloshuk C."/>
            <person name="Xie X."/>
            <person name="Xu J.R."/>
            <person name="Antoniw J."/>
            <person name="Baker S.E."/>
            <person name="Bluhm B.H."/>
            <person name="Breakspear A."/>
            <person name="Brown D.W."/>
            <person name="Butchko R.A."/>
            <person name="Chapman S."/>
            <person name="Coulson R."/>
            <person name="Coutinho P.M."/>
            <person name="Danchin E.G."/>
            <person name="Diener A."/>
            <person name="Gale L.R."/>
            <person name="Gardiner D.M."/>
            <person name="Goff S."/>
            <person name="Hammond-Kosack K.E."/>
            <person name="Hilburn K."/>
            <person name="Hua-Van A."/>
            <person name="Jonkers W."/>
            <person name="Kazan K."/>
            <person name="Kodira C.D."/>
            <person name="Koehrsen M."/>
            <person name="Kumar L."/>
            <person name="Lee Y.H."/>
            <person name="Li L."/>
            <person name="Manners J.M."/>
            <person name="Miranda-Saavedra D."/>
            <person name="Mukherjee M."/>
            <person name="Park G."/>
            <person name="Park J."/>
            <person name="Park S.Y."/>
            <person name="Proctor R.H."/>
            <person name="Regev A."/>
            <person name="Ruiz-Roldan M.C."/>
            <person name="Sain D."/>
            <person name="Sakthikumar S."/>
            <person name="Sykes S."/>
            <person name="Schwartz D.C."/>
            <person name="Turgeon B.G."/>
            <person name="Wapinski I."/>
            <person name="Yoder O."/>
            <person name="Young S."/>
            <person name="Zeng Q."/>
            <person name="Zhou S."/>
            <person name="Galagan J."/>
            <person name="Cuomo C.A."/>
            <person name="Kistler H.C."/>
            <person name="Rep M."/>
        </authorList>
    </citation>
    <scope>GENOME REANNOTATION</scope>
    <source>
        <strain evidence="3">ATCC MYA-4620 / CBS 123657 / FGSC 9075 / NRRL 31084 / PH-1</strain>
        <strain evidence="2">PH-1 / ATCC MYA-4620 / FGSC 9075 / NRRL 31084</strain>
    </source>
</reference>
<name>A0A098E1E6_GIBZE</name>
<keyword evidence="3" id="KW-1185">Reference proteome</keyword>
<dbReference type="EMBL" id="HG970334">
    <property type="protein sequence ID" value="CEF87422.1"/>
    <property type="molecule type" value="Genomic_DNA"/>
</dbReference>
<gene>
    <name evidence="2" type="primary">FG05018.1</name>
    <name evidence="1" type="ORF">FGRAMPH1_01T16893</name>
</gene>
<dbReference type="InParanoid" id="A0A098E1E6"/>
<dbReference type="EnsemblFungi" id="CEF87422">
    <property type="protein sequence ID" value="CEF87422"/>
    <property type="gene ID" value="FGRRES_16448"/>
</dbReference>
<proteinExistence type="predicted"/>
<evidence type="ECO:0000313" key="3">
    <source>
        <dbReference type="Proteomes" id="UP000070720"/>
    </source>
</evidence>
<organism evidence="1 3">
    <name type="scientific">Gibberella zeae (strain ATCC MYA-4620 / CBS 123657 / FGSC 9075 / NRRL 31084 / PH-1)</name>
    <name type="common">Wheat head blight fungus</name>
    <name type="synonym">Fusarium graminearum</name>
    <dbReference type="NCBI Taxonomy" id="229533"/>
    <lineage>
        <taxon>Eukaryota</taxon>
        <taxon>Fungi</taxon>
        <taxon>Dikarya</taxon>
        <taxon>Ascomycota</taxon>
        <taxon>Pezizomycotina</taxon>
        <taxon>Sordariomycetes</taxon>
        <taxon>Hypocreomycetidae</taxon>
        <taxon>Hypocreales</taxon>
        <taxon>Nectriaceae</taxon>
        <taxon>Fusarium</taxon>
    </lineage>
</organism>
<sequence>MSANPSTYGPKDECGDDHRAIVLACGHMIGKSCVELGDLDSCPFCRASLKHSRCSHRNKGMTVPWAIKDLNSIPQELSKGGIISKLCDSCRAQVILGLMMRRLVVIDEISQYCRNLYRRPLGMSIKLGGVYHYLGGHIDGKTPVLIETPAELKLEFGRFQLKQLQIENDGRVWFESSLGDAEIQPYTRTSTRKFGIISSLCDDCQMGEMLRLVRKQLIEADEKSQTLNNLPTRTVAVSLKIGQRYSFLGDQIDITMNAVPIETPAKIKLELDEFKREQLQIEKDGLMWFEQSVGNIELTCFAYEKPKMAEIWTIYTHLDDCDYYYDSDDEDEDDTSGEKLS</sequence>
<dbReference type="Proteomes" id="UP000070720">
    <property type="component" value="Chromosome 3"/>
</dbReference>
<reference evidence="2 3" key="1">
    <citation type="journal article" date="2007" name="Science">
        <title>The Fusarium graminearum genome reveals a link between localized polymorphism and pathogen specialization.</title>
        <authorList>
            <person name="Cuomo C.A."/>
            <person name="Gueldener U."/>
            <person name="Xu J.-R."/>
            <person name="Trail F."/>
            <person name="Turgeon B.G."/>
            <person name="Di Pietro A."/>
            <person name="Walton J.D."/>
            <person name="Ma L.-J."/>
            <person name="Baker S.E."/>
            <person name="Rep M."/>
            <person name="Adam G."/>
            <person name="Antoniw J."/>
            <person name="Baldwin T."/>
            <person name="Calvo S.E."/>
            <person name="Chang Y.-L."/>
            <person name="DeCaprio D."/>
            <person name="Gale L.R."/>
            <person name="Gnerre S."/>
            <person name="Goswami R.S."/>
            <person name="Hammond-Kosack K."/>
            <person name="Harris L.J."/>
            <person name="Hilburn K."/>
            <person name="Kennell J.C."/>
            <person name="Kroken S."/>
            <person name="Magnuson J.K."/>
            <person name="Mannhaupt G."/>
            <person name="Mauceli E.W."/>
            <person name="Mewes H.-W."/>
            <person name="Mitterbauer R."/>
            <person name="Muehlbauer G."/>
            <person name="Muensterkoetter M."/>
            <person name="Nelson D."/>
            <person name="O'Donnell K."/>
            <person name="Ouellet T."/>
            <person name="Qi W."/>
            <person name="Quesneville H."/>
            <person name="Roncero M.I.G."/>
            <person name="Seong K.-Y."/>
            <person name="Tetko I.V."/>
            <person name="Urban M."/>
            <person name="Waalwijk C."/>
            <person name="Ward T.J."/>
            <person name="Yao J."/>
            <person name="Birren B.W."/>
            <person name="Kistler H.C."/>
        </authorList>
    </citation>
    <scope>NUCLEOTIDE SEQUENCE [LARGE SCALE GENOMIC DNA]</scope>
    <source>
        <strain evidence="3">ATCC MYA-4620 / CBS 123657 / FGSC 9075 / NRRL 31084 / PH-1</strain>
        <strain evidence="2">PH-1 / ATCC MYA-4620 / FGSC 9075 / NRRL 31084</strain>
    </source>
</reference>
<accession>A0A098E1E6</accession>
<accession>A0A0E0SLV9</accession>
<evidence type="ECO:0000313" key="2">
    <source>
        <dbReference type="EnsemblFungi" id="CEF87422"/>
    </source>
</evidence>
<dbReference type="STRING" id="229533.A0A098E1E6"/>
<reference evidence="2" key="4">
    <citation type="submission" date="2017-01" db="UniProtKB">
        <authorList>
            <consortium name="EnsemblFungi"/>
        </authorList>
    </citation>
    <scope>IDENTIFICATION</scope>
    <source>
        <strain evidence="2">PH-1 / ATCC MYA-4620 / FGSC 9075 / NRRL 31084</strain>
    </source>
</reference>
<evidence type="ECO:0000313" key="1">
    <source>
        <dbReference type="EMBL" id="CEF87422.1"/>
    </source>
</evidence>
<reference evidence="1 3" key="3">
    <citation type="journal article" date="2015" name="BMC Genomics">
        <title>The completed genome sequence of the pathogenic ascomycete fungus Fusarium graminearum.</title>
        <authorList>
            <person name="King R."/>
            <person name="Urban M."/>
            <person name="Hammond-Kosack M.C."/>
            <person name="Hassani-Pak K."/>
            <person name="Hammond-Kosack K.E."/>
        </authorList>
    </citation>
    <scope>NUCLEOTIDE SEQUENCE [LARGE SCALE GENOMIC DNA]</scope>
    <source>
        <strain evidence="3">ATCC MYA-4620 / CBS 123657 / FGSC 9075 / NRRL 31084 / PH-1</strain>
        <strain evidence="1">PH-1</strain>
    </source>
</reference>